<comment type="caution">
    <text evidence="3">The sequence shown here is derived from an EMBL/GenBank/DDBJ whole genome shotgun (WGS) entry which is preliminary data.</text>
</comment>
<dbReference type="AlphaFoldDB" id="A0A7J5BIC3"/>
<evidence type="ECO:0000313" key="3">
    <source>
        <dbReference type="EMBL" id="KAB1645189.1"/>
    </source>
</evidence>
<dbReference type="OrthoDB" id="9981054at2"/>
<evidence type="ECO:0008006" key="5">
    <source>
        <dbReference type="Google" id="ProtNLM"/>
    </source>
</evidence>
<feature type="region of interest" description="Disordered" evidence="1">
    <location>
        <begin position="1"/>
        <end position="23"/>
    </location>
</feature>
<evidence type="ECO:0000256" key="1">
    <source>
        <dbReference type="SAM" id="MobiDB-lite"/>
    </source>
</evidence>
<feature type="compositionally biased region" description="Polar residues" evidence="1">
    <location>
        <begin position="8"/>
        <end position="23"/>
    </location>
</feature>
<keyword evidence="2" id="KW-0812">Transmembrane</keyword>
<keyword evidence="2" id="KW-0472">Membrane</keyword>
<evidence type="ECO:0000313" key="4">
    <source>
        <dbReference type="Proteomes" id="UP000433493"/>
    </source>
</evidence>
<keyword evidence="4" id="KW-1185">Reference proteome</keyword>
<gene>
    <name evidence="3" type="ORF">F8O05_02745</name>
</gene>
<name>A0A7J5BIC3_9MICO</name>
<protein>
    <recommendedName>
        <fullName evidence="5">DUF4190 domain-containing protein</fullName>
    </recommendedName>
</protein>
<feature type="transmembrane region" description="Helical" evidence="2">
    <location>
        <begin position="35"/>
        <end position="68"/>
    </location>
</feature>
<dbReference type="EMBL" id="WBKB01000001">
    <property type="protein sequence ID" value="KAB1645189.1"/>
    <property type="molecule type" value="Genomic_DNA"/>
</dbReference>
<accession>A0A7J5BIC3</accession>
<sequence length="131" mass="14195">MSMPPPQYGQQSGYNQSPATQPQPSGGINGMGLTGLIIGIVALAVCWIPWIGFVGVLIGFVGLVFGILGIALDKYRGRRMLGIIGTAVSGVAFILAMFLPVITSIWWTWNWLEQSGTIDSFETLIEQEYET</sequence>
<dbReference type="Proteomes" id="UP000433493">
    <property type="component" value="Unassembled WGS sequence"/>
</dbReference>
<organism evidence="3 4">
    <name type="scientific">Gulosibacter chungangensis</name>
    <dbReference type="NCBI Taxonomy" id="979746"/>
    <lineage>
        <taxon>Bacteria</taxon>
        <taxon>Bacillati</taxon>
        <taxon>Actinomycetota</taxon>
        <taxon>Actinomycetes</taxon>
        <taxon>Micrococcales</taxon>
        <taxon>Microbacteriaceae</taxon>
        <taxon>Gulosibacter</taxon>
    </lineage>
</organism>
<evidence type="ECO:0000256" key="2">
    <source>
        <dbReference type="SAM" id="Phobius"/>
    </source>
</evidence>
<reference evidence="3 4" key="1">
    <citation type="submission" date="2019-09" db="EMBL/GenBank/DDBJ databases">
        <title>Phylogeny of genus Pseudoclavibacter and closely related genus.</title>
        <authorList>
            <person name="Li Y."/>
        </authorList>
    </citation>
    <scope>NUCLEOTIDE SEQUENCE [LARGE SCALE GENOMIC DNA]</scope>
    <source>
        <strain evidence="3 4">KCTC 13959</strain>
    </source>
</reference>
<feature type="transmembrane region" description="Helical" evidence="2">
    <location>
        <begin position="80"/>
        <end position="107"/>
    </location>
</feature>
<dbReference type="RefSeq" id="WP_158051197.1">
    <property type="nucleotide sequence ID" value="NZ_WBKB01000001.1"/>
</dbReference>
<keyword evidence="2" id="KW-1133">Transmembrane helix</keyword>
<proteinExistence type="predicted"/>